<dbReference type="AlphaFoldDB" id="M2YFI7"/>
<reference evidence="1 2" key="1">
    <citation type="journal article" date="2014" name="Genome Announc.">
        <title>Draft Genome Sequence of Kocuria palustris PEL.</title>
        <authorList>
            <person name="Sharma G."/>
            <person name="Khatri I."/>
            <person name="Subramanian S."/>
        </authorList>
    </citation>
    <scope>NUCLEOTIDE SEQUENCE [LARGE SCALE GENOMIC DNA]</scope>
    <source>
        <strain evidence="1 2">PEL</strain>
    </source>
</reference>
<accession>M2YFI7</accession>
<organism evidence="1 2">
    <name type="scientific">Kocuria palustris PEL</name>
    <dbReference type="NCBI Taxonomy" id="1236550"/>
    <lineage>
        <taxon>Bacteria</taxon>
        <taxon>Bacillati</taxon>
        <taxon>Actinomycetota</taxon>
        <taxon>Actinomycetes</taxon>
        <taxon>Micrococcales</taxon>
        <taxon>Micrococcaceae</taxon>
        <taxon>Kocuria</taxon>
    </lineage>
</organism>
<dbReference type="PANTHER" id="PTHR42110">
    <property type="entry name" value="L-ASPARAGINASE, PUTATIVE (AFU_ORTHOLOGUE AFUA_3G11890)-RELATED"/>
    <property type="match status" value="1"/>
</dbReference>
<dbReference type="Proteomes" id="UP000009877">
    <property type="component" value="Unassembled WGS sequence"/>
</dbReference>
<dbReference type="STRING" id="71999.KPaMU14_10600"/>
<gene>
    <name evidence="1" type="ORF">C884_01818</name>
</gene>
<evidence type="ECO:0000313" key="2">
    <source>
        <dbReference type="Proteomes" id="UP000009877"/>
    </source>
</evidence>
<dbReference type="PANTHER" id="PTHR42110:SF1">
    <property type="entry name" value="L-ASPARAGINASE, PUTATIVE (AFU_ORTHOLOGUE AFUA_3G11890)-RELATED"/>
    <property type="match status" value="1"/>
</dbReference>
<dbReference type="EMBL" id="ANHZ02000004">
    <property type="protein sequence ID" value="EME37310.1"/>
    <property type="molecule type" value="Genomic_DNA"/>
</dbReference>
<sequence length="348" mass="36247">MTMQNPSPDETFAASSAVEIARLRRSGFVETRHIGSAVVTGPDGSRLISLGDVDTPIFPRSTLKPFQTIAAMNSGAILSLGQIAIASGSHRADDDQVAAVRSILEEAGVAETALQCPAVGRHRPEEQDSRLFYNCSGKHAAFLAACAVNDWDPQTYLDPQHPLQQEVLRVIAEVTGEQPSLVGVDGCGAPLAAISLSGLGRAYASLGAAARNIRAEARMATVATAMLDYPEFVEGPGRSNTVIMEQLDVIAKLGAEGVLGLGTTDGYSVAVKTLDGSGRINALVGLNLLIAVGAIDPERARPVIEDATPSITGAEAVVGGFELAPAVVDVLREHGQEPVEPAGARRRG</sequence>
<dbReference type="RefSeq" id="WP_006213813.1">
    <property type="nucleotide sequence ID" value="NZ_ANHZ02000004.1"/>
</dbReference>
<name>M2YFI7_9MICC</name>
<proteinExistence type="predicted"/>
<comment type="caution">
    <text evidence="1">The sequence shown here is derived from an EMBL/GenBank/DDBJ whole genome shotgun (WGS) entry which is preliminary data.</text>
</comment>
<dbReference type="Pfam" id="PF06089">
    <property type="entry name" value="Asparaginase_II"/>
    <property type="match status" value="1"/>
</dbReference>
<keyword evidence="2" id="KW-1185">Reference proteome</keyword>
<dbReference type="InterPro" id="IPR010349">
    <property type="entry name" value="Asparaginase_II"/>
</dbReference>
<protein>
    <submittedName>
        <fullName evidence="1">L-Asparaginase type 2-like protein</fullName>
    </submittedName>
</protein>
<evidence type="ECO:0000313" key="1">
    <source>
        <dbReference type="EMBL" id="EME37310.1"/>
    </source>
</evidence>